<organism evidence="1 2">
    <name type="scientific">Sedimentibacter acidaminivorans</name>
    <dbReference type="NCBI Taxonomy" id="913099"/>
    <lineage>
        <taxon>Bacteria</taxon>
        <taxon>Bacillati</taxon>
        <taxon>Bacillota</taxon>
        <taxon>Tissierellia</taxon>
        <taxon>Sedimentibacter</taxon>
    </lineage>
</organism>
<keyword evidence="2" id="KW-1185">Reference proteome</keyword>
<reference evidence="1 2" key="1">
    <citation type="submission" date="2021-03" db="EMBL/GenBank/DDBJ databases">
        <title>Genomic Encyclopedia of Type Strains, Phase IV (KMG-IV): sequencing the most valuable type-strain genomes for metagenomic binning, comparative biology and taxonomic classification.</title>
        <authorList>
            <person name="Goeker M."/>
        </authorList>
    </citation>
    <scope>NUCLEOTIDE SEQUENCE [LARGE SCALE GENOMIC DNA]</scope>
    <source>
        <strain evidence="1 2">DSM 24004</strain>
    </source>
</reference>
<dbReference type="RefSeq" id="WP_209510793.1">
    <property type="nucleotide sequence ID" value="NZ_JAGGKS010000002.1"/>
</dbReference>
<proteinExistence type="predicted"/>
<protein>
    <recommendedName>
        <fullName evidence="3">Asparagine synthase</fullName>
    </recommendedName>
</protein>
<evidence type="ECO:0000313" key="2">
    <source>
        <dbReference type="Proteomes" id="UP001519342"/>
    </source>
</evidence>
<dbReference type="Proteomes" id="UP001519342">
    <property type="component" value="Unassembled WGS sequence"/>
</dbReference>
<accession>A0ABS4GBI4</accession>
<evidence type="ECO:0000313" key="1">
    <source>
        <dbReference type="EMBL" id="MBP1925041.1"/>
    </source>
</evidence>
<gene>
    <name evidence="1" type="ORF">J2Z76_000898</name>
</gene>
<comment type="caution">
    <text evidence="1">The sequence shown here is derived from an EMBL/GenBank/DDBJ whole genome shotgun (WGS) entry which is preliminary data.</text>
</comment>
<dbReference type="EMBL" id="JAGGKS010000002">
    <property type="protein sequence ID" value="MBP1925041.1"/>
    <property type="molecule type" value="Genomic_DNA"/>
</dbReference>
<name>A0ABS4GBI4_9FIRM</name>
<evidence type="ECO:0008006" key="3">
    <source>
        <dbReference type="Google" id="ProtNLM"/>
    </source>
</evidence>
<sequence>MHIKEGLIPTVVGTCVTATGMALKNTNLPDSYRNGIIGFGLAHVFLGSMGMMNENGHQQEMMRKVSKAVNFK</sequence>